<accession>A0A2N9H8K3</accession>
<gene>
    <name evidence="1" type="ORF">FSB_LOCUS36314</name>
</gene>
<name>A0A2N9H8K3_FAGSY</name>
<protein>
    <submittedName>
        <fullName evidence="1">Uncharacterized protein</fullName>
    </submittedName>
</protein>
<proteinExistence type="predicted"/>
<dbReference type="AlphaFoldDB" id="A0A2N9H8K3"/>
<dbReference type="EMBL" id="OIVN01003046">
    <property type="protein sequence ID" value="SPD08432.1"/>
    <property type="molecule type" value="Genomic_DNA"/>
</dbReference>
<organism evidence="1">
    <name type="scientific">Fagus sylvatica</name>
    <name type="common">Beechnut</name>
    <dbReference type="NCBI Taxonomy" id="28930"/>
    <lineage>
        <taxon>Eukaryota</taxon>
        <taxon>Viridiplantae</taxon>
        <taxon>Streptophyta</taxon>
        <taxon>Embryophyta</taxon>
        <taxon>Tracheophyta</taxon>
        <taxon>Spermatophyta</taxon>
        <taxon>Magnoliopsida</taxon>
        <taxon>eudicotyledons</taxon>
        <taxon>Gunneridae</taxon>
        <taxon>Pentapetalae</taxon>
        <taxon>rosids</taxon>
        <taxon>fabids</taxon>
        <taxon>Fagales</taxon>
        <taxon>Fagaceae</taxon>
        <taxon>Fagus</taxon>
    </lineage>
</organism>
<sequence length="74" mass="8552">MASATVRRVLAETAPKRSQMRRRRARTRLLRGWDWTASVALEDLVTDWRDGAMVYPIDSPRHENERFWGGPALG</sequence>
<evidence type="ECO:0000313" key="1">
    <source>
        <dbReference type="EMBL" id="SPD08432.1"/>
    </source>
</evidence>
<reference evidence="1" key="1">
    <citation type="submission" date="2018-02" db="EMBL/GenBank/DDBJ databases">
        <authorList>
            <person name="Cohen D.B."/>
            <person name="Kent A.D."/>
        </authorList>
    </citation>
    <scope>NUCLEOTIDE SEQUENCE</scope>
</reference>